<dbReference type="PIRSF" id="PIRSF016636">
    <property type="entry name" value="AlgI_DltB"/>
    <property type="match status" value="1"/>
</dbReference>
<feature type="transmembrane region" description="Helical" evidence="10">
    <location>
        <begin position="12"/>
        <end position="31"/>
    </location>
</feature>
<keyword evidence="7 9" id="KW-0472">Membrane</keyword>
<keyword evidence="5 10" id="KW-0812">Transmembrane</keyword>
<reference evidence="11 12" key="1">
    <citation type="submission" date="2018-03" db="EMBL/GenBank/DDBJ databases">
        <title>Genomic Encyclopedia of Archaeal and Bacterial Type Strains, Phase II (KMG-II): from individual species to whole genera.</title>
        <authorList>
            <person name="Goeker M."/>
        </authorList>
    </citation>
    <scope>NUCLEOTIDE SEQUENCE [LARGE SCALE GENOMIC DNA]</scope>
    <source>
        <strain evidence="11 12">DSM 28229</strain>
    </source>
</reference>
<dbReference type="GO" id="GO:0042121">
    <property type="term" value="P:alginic acid biosynthetic process"/>
    <property type="evidence" value="ECO:0007669"/>
    <property type="project" value="InterPro"/>
</dbReference>
<feature type="transmembrane region" description="Helical" evidence="10">
    <location>
        <begin position="176"/>
        <end position="195"/>
    </location>
</feature>
<keyword evidence="3 9" id="KW-1003">Cell membrane</keyword>
<feature type="transmembrane region" description="Helical" evidence="10">
    <location>
        <begin position="465"/>
        <end position="486"/>
    </location>
</feature>
<name>A0A315ZCG8_SEDFL</name>
<dbReference type="AlphaFoldDB" id="A0A315ZCG8"/>
<gene>
    <name evidence="11" type="ORF">BC781_10260</name>
</gene>
<accession>A0A315ZCG8</accession>
<evidence type="ECO:0000256" key="1">
    <source>
        <dbReference type="ARBA" id="ARBA00004651"/>
    </source>
</evidence>
<dbReference type="GO" id="GO:0005886">
    <property type="term" value="C:plasma membrane"/>
    <property type="evidence" value="ECO:0007669"/>
    <property type="project" value="UniProtKB-SubCell"/>
</dbReference>
<feature type="transmembrane region" description="Helical" evidence="10">
    <location>
        <begin position="435"/>
        <end position="453"/>
    </location>
</feature>
<dbReference type="PIRSF" id="PIRSF500217">
    <property type="entry name" value="AlgI"/>
    <property type="match status" value="1"/>
</dbReference>
<dbReference type="PANTHER" id="PTHR13285">
    <property type="entry name" value="ACYLTRANSFERASE"/>
    <property type="match status" value="1"/>
</dbReference>
<dbReference type="Pfam" id="PF03062">
    <property type="entry name" value="MBOAT"/>
    <property type="match status" value="1"/>
</dbReference>
<feature type="transmembrane region" description="Helical" evidence="10">
    <location>
        <begin position="43"/>
        <end position="69"/>
    </location>
</feature>
<dbReference type="PANTHER" id="PTHR13285:SF23">
    <property type="entry name" value="TEICHOIC ACID D-ALANYLTRANSFERASE"/>
    <property type="match status" value="1"/>
</dbReference>
<feature type="transmembrane region" description="Helical" evidence="10">
    <location>
        <begin position="356"/>
        <end position="374"/>
    </location>
</feature>
<dbReference type="OrthoDB" id="9805788at2"/>
<feature type="transmembrane region" description="Helical" evidence="10">
    <location>
        <begin position="215"/>
        <end position="232"/>
    </location>
</feature>
<feature type="transmembrane region" description="Helical" evidence="10">
    <location>
        <begin position="386"/>
        <end position="407"/>
    </location>
</feature>
<comment type="subcellular location">
    <subcellularLocation>
        <location evidence="1">Cell membrane</location>
        <topology evidence="1">Multi-pass membrane protein</topology>
    </subcellularLocation>
</comment>
<keyword evidence="8 9" id="KW-0012">Acyltransferase</keyword>
<comment type="similarity">
    <text evidence="2 9">Belongs to the membrane-bound acyltransferase family.</text>
</comment>
<feature type="transmembrane region" description="Helical" evidence="10">
    <location>
        <begin position="333"/>
        <end position="350"/>
    </location>
</feature>
<protein>
    <submittedName>
        <fullName evidence="11">D-alanyl-lipoteichoic acid acyltransferase DltB (MBOAT superfamily)</fullName>
    </submittedName>
</protein>
<evidence type="ECO:0000256" key="6">
    <source>
        <dbReference type="ARBA" id="ARBA00022989"/>
    </source>
</evidence>
<dbReference type="GO" id="GO:0016746">
    <property type="term" value="F:acyltransferase activity"/>
    <property type="evidence" value="ECO:0007669"/>
    <property type="project" value="UniProtKB-KW"/>
</dbReference>
<evidence type="ECO:0000256" key="7">
    <source>
        <dbReference type="ARBA" id="ARBA00023136"/>
    </source>
</evidence>
<evidence type="ECO:0000256" key="8">
    <source>
        <dbReference type="ARBA" id="ARBA00023315"/>
    </source>
</evidence>
<dbReference type="RefSeq" id="WP_109616660.1">
    <property type="nucleotide sequence ID" value="NZ_QGDO01000002.1"/>
</dbReference>
<dbReference type="EMBL" id="QGDO01000002">
    <property type="protein sequence ID" value="PWJ42518.1"/>
    <property type="molecule type" value="Genomic_DNA"/>
</dbReference>
<comment type="caution">
    <text evidence="11">The sequence shown here is derived from an EMBL/GenBank/DDBJ whole genome shotgun (WGS) entry which is preliminary data.</text>
</comment>
<evidence type="ECO:0000256" key="10">
    <source>
        <dbReference type="SAM" id="Phobius"/>
    </source>
</evidence>
<evidence type="ECO:0000313" key="12">
    <source>
        <dbReference type="Proteomes" id="UP000245535"/>
    </source>
</evidence>
<dbReference type="InterPro" id="IPR024194">
    <property type="entry name" value="Ac/AlaTfrase_AlgI/DltB"/>
</dbReference>
<dbReference type="Proteomes" id="UP000245535">
    <property type="component" value="Unassembled WGS sequence"/>
</dbReference>
<keyword evidence="6 10" id="KW-1133">Transmembrane helix</keyword>
<dbReference type="InterPro" id="IPR051085">
    <property type="entry name" value="MB_O-acyltransferase"/>
</dbReference>
<keyword evidence="4 9" id="KW-0808">Transferase</keyword>
<proteinExistence type="inferred from homology"/>
<keyword evidence="12" id="KW-1185">Reference proteome</keyword>
<evidence type="ECO:0000256" key="4">
    <source>
        <dbReference type="ARBA" id="ARBA00022679"/>
    </source>
</evidence>
<evidence type="ECO:0000313" key="11">
    <source>
        <dbReference type="EMBL" id="PWJ42518.1"/>
    </source>
</evidence>
<feature type="transmembrane region" description="Helical" evidence="10">
    <location>
        <begin position="89"/>
        <end position="109"/>
    </location>
</feature>
<evidence type="ECO:0000256" key="9">
    <source>
        <dbReference type="PIRNR" id="PIRNR016636"/>
    </source>
</evidence>
<dbReference type="InterPro" id="IPR028362">
    <property type="entry name" value="AlgI"/>
</dbReference>
<sequence length="501" mass="59237">MVDWFIYSENEPLLFTQSFFWVLFGFVILFYQRLYKHINARNLFLCIFSLYFYYLSSGFYFLLLLFSTFVDYHIGNRVFESDNQKERKWLVALSVVINLGLLGYFKYAYFIVSAVNDFFGTSFEATNYVASFMHLFNADVEIGKIILPVGISFYTFQTISYTVDIYRRKLEPVKSIWDFAFFVSFFPQLVAGPIVRASDFVPQIYQKYRLTNDEFGKAIFMIMGGLVKKIFISDYISINFVDRVFTSPEAYTGFENLMATYGYGLQIYCDFSGYTDIAIGIALLLGFRLPLNFNSPYKSQNITDFWRRWHISLSSWLRDYLYISMGGNRKGRIRTYLHLAITMLLGGLWHGAHWRFIIWGALHGVALAIHKMWMEMFGKSSQRQNGVYRFFAWLFTFHFVMFCWIFFRADNLEVVWTMLDQIVFAFDFASITDVIVGYHKVFLVILIGYILHFRPTSWKEKLEKNFIYLPDISKAFIILLLIIFLFQSKSSEIQPFIYFQF</sequence>
<evidence type="ECO:0000256" key="2">
    <source>
        <dbReference type="ARBA" id="ARBA00010323"/>
    </source>
</evidence>
<evidence type="ECO:0000256" key="3">
    <source>
        <dbReference type="ARBA" id="ARBA00022475"/>
    </source>
</evidence>
<dbReference type="InterPro" id="IPR004299">
    <property type="entry name" value="MBOAT_fam"/>
</dbReference>
<organism evidence="11 12">
    <name type="scientific">Sediminitomix flava</name>
    <dbReference type="NCBI Taxonomy" id="379075"/>
    <lineage>
        <taxon>Bacteria</taxon>
        <taxon>Pseudomonadati</taxon>
        <taxon>Bacteroidota</taxon>
        <taxon>Cytophagia</taxon>
        <taxon>Cytophagales</taxon>
        <taxon>Flammeovirgaceae</taxon>
        <taxon>Sediminitomix</taxon>
    </lineage>
</organism>
<evidence type="ECO:0000256" key="5">
    <source>
        <dbReference type="ARBA" id="ARBA00022692"/>
    </source>
</evidence>